<dbReference type="SUPFAM" id="SSF51905">
    <property type="entry name" value="FAD/NAD(P)-binding domain"/>
    <property type="match status" value="1"/>
</dbReference>
<evidence type="ECO:0000313" key="7">
    <source>
        <dbReference type="EMBL" id="KAG0647704.1"/>
    </source>
</evidence>
<evidence type="ECO:0000256" key="1">
    <source>
        <dbReference type="ARBA" id="ARBA00001974"/>
    </source>
</evidence>
<dbReference type="OrthoDB" id="655030at2759"/>
<protein>
    <submittedName>
        <fullName evidence="7">Dual O-methyltransferase FAD-dependent monooxygenase CTB3</fullName>
    </submittedName>
</protein>
<proteinExistence type="predicted"/>
<dbReference type="InterPro" id="IPR002938">
    <property type="entry name" value="FAD-bd"/>
</dbReference>
<comment type="caution">
    <text evidence="7">The sequence shown here is derived from an EMBL/GenBank/DDBJ whole genome shotgun (WGS) entry which is preliminary data.</text>
</comment>
<dbReference type="Gene3D" id="3.50.50.60">
    <property type="entry name" value="FAD/NAD(P)-binding domain"/>
    <property type="match status" value="1"/>
</dbReference>
<reference evidence="7" key="1">
    <citation type="submission" date="2019-07" db="EMBL/GenBank/DDBJ databases">
        <title>Hyphodiscus hymeniophilus genome sequencing and assembly.</title>
        <authorList>
            <person name="Kramer G."/>
            <person name="Nodwell J."/>
        </authorList>
    </citation>
    <scope>NUCLEOTIDE SEQUENCE</scope>
    <source>
        <strain evidence="7">ATCC 34498</strain>
    </source>
</reference>
<keyword evidence="5 7" id="KW-0503">Monooxygenase</keyword>
<dbReference type="Pfam" id="PF01494">
    <property type="entry name" value="FAD_binding_3"/>
    <property type="match status" value="1"/>
</dbReference>
<dbReference type="Pfam" id="PF13450">
    <property type="entry name" value="NAD_binding_8"/>
    <property type="match status" value="1"/>
</dbReference>
<dbReference type="Proteomes" id="UP000785200">
    <property type="component" value="Unassembled WGS sequence"/>
</dbReference>
<dbReference type="AlphaFoldDB" id="A0A9P6VH91"/>
<name>A0A9P6VH91_9HELO</name>
<evidence type="ECO:0000256" key="5">
    <source>
        <dbReference type="ARBA" id="ARBA00023033"/>
    </source>
</evidence>
<dbReference type="PRINTS" id="PR00420">
    <property type="entry name" value="RNGMNOXGNASE"/>
</dbReference>
<dbReference type="GO" id="GO:0071949">
    <property type="term" value="F:FAD binding"/>
    <property type="evidence" value="ECO:0007669"/>
    <property type="project" value="InterPro"/>
</dbReference>
<keyword evidence="2" id="KW-0285">Flavoprotein</keyword>
<comment type="cofactor">
    <cofactor evidence="1">
        <name>FAD</name>
        <dbReference type="ChEBI" id="CHEBI:57692"/>
    </cofactor>
</comment>
<evidence type="ECO:0000259" key="6">
    <source>
        <dbReference type="Pfam" id="PF01494"/>
    </source>
</evidence>
<dbReference type="InterPro" id="IPR036188">
    <property type="entry name" value="FAD/NAD-bd_sf"/>
</dbReference>
<evidence type="ECO:0000256" key="4">
    <source>
        <dbReference type="ARBA" id="ARBA00023002"/>
    </source>
</evidence>
<feature type="domain" description="FAD-binding" evidence="6">
    <location>
        <begin position="329"/>
        <end position="370"/>
    </location>
</feature>
<evidence type="ECO:0000256" key="3">
    <source>
        <dbReference type="ARBA" id="ARBA00022827"/>
    </source>
</evidence>
<keyword evidence="3" id="KW-0274">FAD</keyword>
<gene>
    <name evidence="7" type="ORF">D0Z07_6533</name>
</gene>
<dbReference type="EMBL" id="VNKQ01000012">
    <property type="protein sequence ID" value="KAG0647704.1"/>
    <property type="molecule type" value="Genomic_DNA"/>
</dbReference>
<dbReference type="GO" id="GO:0004497">
    <property type="term" value="F:monooxygenase activity"/>
    <property type="evidence" value="ECO:0007669"/>
    <property type="project" value="UniProtKB-KW"/>
</dbReference>
<evidence type="ECO:0000313" key="8">
    <source>
        <dbReference type="Proteomes" id="UP000785200"/>
    </source>
</evidence>
<dbReference type="PANTHER" id="PTHR47178">
    <property type="entry name" value="MONOOXYGENASE, FAD-BINDING"/>
    <property type="match status" value="1"/>
</dbReference>
<keyword evidence="4" id="KW-0560">Oxidoreductase</keyword>
<sequence length="417" mass="44946">MSSPHILVIGGGIGGLALSQNLRKRGVSFTLFERDASPSARAQGYRIRVAGEGADGLLECLDDELLKVFEETCAEMKSMSGARLNAVDGSPMVPLGPPGMRPGGPAPGPPWMKRDGRAYTVDRTMLRNVLLLGQEQHVKFGKTLTKYETTDSGITAYFSDGSSEQGTLLVGADGTTSPVRKQLLPNFRYLDTGSRVIYGKTPITEELLAHFPANAMAGTTIIQDQSPLTLFMEPILFPNDASLLTGGRVSRIDDYVYWVLGGSFETFGLSDTEFHSLSGKESAMLSLKLTAHWHPSFKPMFELQNTSQSAPLRLISSKPEPCWPVKRAQWTPDARVVFIGDAIHAMMPAGGSGANTALRDAALLARIIAEEGVSEETMGGFADQMWDYALPAIKGSAIAATKLLGFKGFESAREVVI</sequence>
<accession>A0A9P6VH91</accession>
<evidence type="ECO:0000256" key="2">
    <source>
        <dbReference type="ARBA" id="ARBA00022630"/>
    </source>
</evidence>
<organism evidence="7 8">
    <name type="scientific">Hyphodiscus hymeniophilus</name>
    <dbReference type="NCBI Taxonomy" id="353542"/>
    <lineage>
        <taxon>Eukaryota</taxon>
        <taxon>Fungi</taxon>
        <taxon>Dikarya</taxon>
        <taxon>Ascomycota</taxon>
        <taxon>Pezizomycotina</taxon>
        <taxon>Leotiomycetes</taxon>
        <taxon>Helotiales</taxon>
        <taxon>Hyphodiscaceae</taxon>
        <taxon>Hyphodiscus</taxon>
    </lineage>
</organism>
<keyword evidence="8" id="KW-1185">Reference proteome</keyword>
<dbReference type="PANTHER" id="PTHR47178:SF5">
    <property type="entry name" value="FAD-BINDING DOMAIN-CONTAINING PROTEIN"/>
    <property type="match status" value="1"/>
</dbReference>